<keyword evidence="1" id="KW-0812">Transmembrane</keyword>
<dbReference type="AlphaFoldDB" id="K6Y7Q3"/>
<feature type="transmembrane region" description="Helical" evidence="1">
    <location>
        <begin position="41"/>
        <end position="67"/>
    </location>
</feature>
<feature type="transmembrane region" description="Helical" evidence="1">
    <location>
        <begin position="15"/>
        <end position="35"/>
    </location>
</feature>
<name>K6Y7Q3_9ALTE</name>
<evidence type="ECO:0000313" key="2">
    <source>
        <dbReference type="EMBL" id="GAC19981.1"/>
    </source>
</evidence>
<comment type="caution">
    <text evidence="2">The sequence shown here is derived from an EMBL/GenBank/DDBJ whole genome shotgun (WGS) entry which is preliminary data.</text>
</comment>
<dbReference type="Proteomes" id="UP000006327">
    <property type="component" value="Unassembled WGS sequence"/>
</dbReference>
<proteinExistence type="predicted"/>
<dbReference type="EMBL" id="BAEO01000043">
    <property type="protein sequence ID" value="GAC19981.1"/>
    <property type="molecule type" value="Genomic_DNA"/>
</dbReference>
<evidence type="ECO:0000313" key="3">
    <source>
        <dbReference type="Proteomes" id="UP000006327"/>
    </source>
</evidence>
<evidence type="ECO:0000256" key="1">
    <source>
        <dbReference type="SAM" id="Phobius"/>
    </source>
</evidence>
<sequence>MKIRNKFKFSEPTNLLVYLLSGFILGVFAPLILLVSVGTEFSFGTVAFLGVYGVLGSACSITAWNYVRKHVPYNKPIESD</sequence>
<reference evidence="2 3" key="1">
    <citation type="journal article" date="2017" name="Antonie Van Leeuwenhoek">
        <title>Rhizobium rhizosphaerae sp. nov., a novel species isolated from rice rhizosphere.</title>
        <authorList>
            <person name="Zhao J.J."/>
            <person name="Zhang J."/>
            <person name="Zhang R.J."/>
            <person name="Zhang C.W."/>
            <person name="Yin H.Q."/>
            <person name="Zhang X.X."/>
        </authorList>
    </citation>
    <scope>NUCLEOTIDE SEQUENCE [LARGE SCALE GENOMIC DNA]</scope>
    <source>
        <strain evidence="2 3">BSs20135</strain>
    </source>
</reference>
<gene>
    <name evidence="2" type="ORF">GARC_3018</name>
</gene>
<keyword evidence="1" id="KW-0472">Membrane</keyword>
<organism evidence="2 3">
    <name type="scientific">Paraglaciecola arctica BSs20135</name>
    <dbReference type="NCBI Taxonomy" id="493475"/>
    <lineage>
        <taxon>Bacteria</taxon>
        <taxon>Pseudomonadati</taxon>
        <taxon>Pseudomonadota</taxon>
        <taxon>Gammaproteobacteria</taxon>
        <taxon>Alteromonadales</taxon>
        <taxon>Alteromonadaceae</taxon>
        <taxon>Paraglaciecola</taxon>
    </lineage>
</organism>
<keyword evidence="3" id="KW-1185">Reference proteome</keyword>
<protein>
    <submittedName>
        <fullName evidence="2">Uncharacterized protein</fullName>
    </submittedName>
</protein>
<keyword evidence="1" id="KW-1133">Transmembrane helix</keyword>
<accession>K6Y7Q3</accession>
<dbReference type="STRING" id="493475.GARC_3018"/>